<gene>
    <name evidence="6" type="primary">rmuC</name>
    <name evidence="7" type="ORF">GA0071312_2495</name>
    <name evidence="6" type="ORF">HLUCCO17_03940</name>
</gene>
<dbReference type="OrthoDB" id="370725at2"/>
<comment type="similarity">
    <text evidence="2">Belongs to the RmuC family.</text>
</comment>
<evidence type="ECO:0000313" key="9">
    <source>
        <dbReference type="Proteomes" id="UP000182800"/>
    </source>
</evidence>
<evidence type="ECO:0000256" key="1">
    <source>
        <dbReference type="ARBA" id="ARBA00003416"/>
    </source>
</evidence>
<dbReference type="AlphaFoldDB" id="A0A0P7XWS1"/>
<dbReference type="EMBL" id="LJSX01000004">
    <property type="protein sequence ID" value="KPQ11955.1"/>
    <property type="molecule type" value="Genomic_DNA"/>
</dbReference>
<organism evidence="6 8">
    <name type="scientific">Saliniramus fredricksonii</name>
    <dbReference type="NCBI Taxonomy" id="1653334"/>
    <lineage>
        <taxon>Bacteria</taxon>
        <taxon>Pseudomonadati</taxon>
        <taxon>Pseudomonadota</taxon>
        <taxon>Alphaproteobacteria</taxon>
        <taxon>Hyphomicrobiales</taxon>
        <taxon>Salinarimonadaceae</taxon>
        <taxon>Saliniramus</taxon>
    </lineage>
</organism>
<evidence type="ECO:0000313" key="6">
    <source>
        <dbReference type="EMBL" id="KPQ11955.1"/>
    </source>
</evidence>
<sequence>MSEIAFRFGEFAFTWRELALAGFFLVILVAMRLARPARERHLAQHVEEMARVQAEMAGRVQSFTDVFGARQGDFARMLAERIDRGTHVQAETLGRLNERLAVIDAAQANLTELTGQVAGLQRVLSNKQARGAFGQGRMEAIVRDALPADAYSFQPTLGNGTRPDCTIRLPGDHRPLVVDAKFPLEAFSAFREARGPEARTRAAQKLRSDIGTHIKDIAQKYLIAGETQDVAMMFVPAESLHADLQEHFEDLVQRAYRARVMIVSPSLLVLAIQVMQGLARDARIREEAQVIQREVGRLVADVTRLGERVERLDQHFRQAQEDVGQIRISSEKITRRGQRIENLEFAEEGAAQSDMFNAPVELSRGRRNG</sequence>
<dbReference type="Proteomes" id="UP000050497">
    <property type="component" value="Unassembled WGS sequence"/>
</dbReference>
<reference evidence="6 8" key="1">
    <citation type="submission" date="2015-09" db="EMBL/GenBank/DDBJ databases">
        <title>Identification and resolution of microdiversity through metagenomic sequencing of parallel consortia.</title>
        <authorList>
            <person name="Nelson W.C."/>
            <person name="Romine M.F."/>
            <person name="Lindemann S.R."/>
        </authorList>
    </citation>
    <scope>NUCLEOTIDE SEQUENCE [LARGE SCALE GENOMIC DNA]</scope>
    <source>
        <strain evidence="6">HL-109</strain>
    </source>
</reference>
<evidence type="ECO:0000313" key="7">
    <source>
        <dbReference type="EMBL" id="SCC81550.1"/>
    </source>
</evidence>
<accession>A0A0P7XWS1</accession>
<evidence type="ECO:0000256" key="3">
    <source>
        <dbReference type="ARBA" id="ARBA00021840"/>
    </source>
</evidence>
<protein>
    <recommendedName>
        <fullName evidence="3">DNA recombination protein RmuC homolog</fullName>
    </recommendedName>
</protein>
<comment type="caution">
    <text evidence="6">The sequence shown here is derived from an EMBL/GenBank/DDBJ whole genome shotgun (WGS) entry which is preliminary data.</text>
</comment>
<dbReference type="Pfam" id="PF02646">
    <property type="entry name" value="RmuC"/>
    <property type="match status" value="1"/>
</dbReference>
<dbReference type="PATRIC" id="fig|1653334.4.peg.1476"/>
<keyword evidence="4" id="KW-0175">Coiled coil</keyword>
<dbReference type="EMBL" id="FMBM01000002">
    <property type="protein sequence ID" value="SCC81550.1"/>
    <property type="molecule type" value="Genomic_DNA"/>
</dbReference>
<evidence type="ECO:0000256" key="2">
    <source>
        <dbReference type="ARBA" id="ARBA00009840"/>
    </source>
</evidence>
<dbReference type="InterPro" id="IPR003798">
    <property type="entry name" value="DNA_recombination_RmuC"/>
</dbReference>
<keyword evidence="9" id="KW-1185">Reference proteome</keyword>
<dbReference type="STRING" id="1653334.GA0071312_2495"/>
<dbReference type="PANTHER" id="PTHR30563">
    <property type="entry name" value="DNA RECOMBINATION PROTEIN RMUC"/>
    <property type="match status" value="1"/>
</dbReference>
<dbReference type="PANTHER" id="PTHR30563:SF0">
    <property type="entry name" value="DNA RECOMBINATION PROTEIN RMUC"/>
    <property type="match status" value="1"/>
</dbReference>
<dbReference type="GO" id="GO:0006310">
    <property type="term" value="P:DNA recombination"/>
    <property type="evidence" value="ECO:0007669"/>
    <property type="project" value="UniProtKB-KW"/>
</dbReference>
<evidence type="ECO:0000313" key="8">
    <source>
        <dbReference type="Proteomes" id="UP000050497"/>
    </source>
</evidence>
<keyword evidence="5" id="KW-0233">DNA recombination</keyword>
<proteinExistence type="inferred from homology"/>
<reference evidence="7 9" key="2">
    <citation type="submission" date="2016-08" db="EMBL/GenBank/DDBJ databases">
        <authorList>
            <person name="Varghese N."/>
            <person name="Submissions Spin"/>
        </authorList>
    </citation>
    <scope>NUCLEOTIDE SEQUENCE [LARGE SCALE GENOMIC DNA]</scope>
    <source>
        <strain evidence="7 9">HL-109</strain>
    </source>
</reference>
<dbReference type="RefSeq" id="WP_074445228.1">
    <property type="nucleotide sequence ID" value="NZ_FMBM01000002.1"/>
</dbReference>
<name>A0A0P7XWS1_9HYPH</name>
<evidence type="ECO:0000256" key="4">
    <source>
        <dbReference type="ARBA" id="ARBA00023054"/>
    </source>
</evidence>
<evidence type="ECO:0000256" key="5">
    <source>
        <dbReference type="ARBA" id="ARBA00023172"/>
    </source>
</evidence>
<comment type="function">
    <text evidence="1">Involved in DNA recombination.</text>
</comment>
<dbReference type="Proteomes" id="UP000182800">
    <property type="component" value="Unassembled WGS sequence"/>
</dbReference>